<organism evidence="1 2">
    <name type="scientific">Lasius platythorax</name>
    <dbReference type="NCBI Taxonomy" id="488582"/>
    <lineage>
        <taxon>Eukaryota</taxon>
        <taxon>Metazoa</taxon>
        <taxon>Ecdysozoa</taxon>
        <taxon>Arthropoda</taxon>
        <taxon>Hexapoda</taxon>
        <taxon>Insecta</taxon>
        <taxon>Pterygota</taxon>
        <taxon>Neoptera</taxon>
        <taxon>Endopterygota</taxon>
        <taxon>Hymenoptera</taxon>
        <taxon>Apocrita</taxon>
        <taxon>Aculeata</taxon>
        <taxon>Formicoidea</taxon>
        <taxon>Formicidae</taxon>
        <taxon>Formicinae</taxon>
        <taxon>Lasius</taxon>
        <taxon>Lasius</taxon>
    </lineage>
</organism>
<dbReference type="Proteomes" id="UP001497644">
    <property type="component" value="Chromosome 4"/>
</dbReference>
<gene>
    <name evidence="1" type="ORF">LPLAT_LOCUS8723</name>
</gene>
<evidence type="ECO:0000313" key="1">
    <source>
        <dbReference type="EMBL" id="CAL1682874.1"/>
    </source>
</evidence>
<reference evidence="1" key="1">
    <citation type="submission" date="2024-04" db="EMBL/GenBank/DDBJ databases">
        <authorList>
            <consortium name="Molecular Ecology Group"/>
        </authorList>
    </citation>
    <scope>NUCLEOTIDE SEQUENCE</scope>
</reference>
<evidence type="ECO:0000313" key="2">
    <source>
        <dbReference type="Proteomes" id="UP001497644"/>
    </source>
</evidence>
<keyword evidence="2" id="KW-1185">Reference proteome</keyword>
<sequence>MSVTKMYPPTIEILDAAAKSTRIIRTANKDLNNVLFTSKDRDFTKNLPSSCERYLLRDHISHACKHSISPYRGFIRRRRSSSGIPIC</sequence>
<protein>
    <submittedName>
        <fullName evidence="1">Uncharacterized protein</fullName>
    </submittedName>
</protein>
<proteinExistence type="predicted"/>
<dbReference type="EMBL" id="OZ034827">
    <property type="protein sequence ID" value="CAL1682874.1"/>
    <property type="molecule type" value="Genomic_DNA"/>
</dbReference>
<dbReference type="AlphaFoldDB" id="A0AAV2NSX1"/>
<accession>A0AAV2NSX1</accession>
<name>A0AAV2NSX1_9HYME</name>